<reference evidence="1 2" key="1">
    <citation type="submission" date="2023-10" db="EMBL/GenBank/DDBJ databases">
        <title>Two novel species belonging to the OM43/NOR5 clade.</title>
        <authorList>
            <person name="Park M."/>
        </authorList>
    </citation>
    <scope>NUCLEOTIDE SEQUENCE [LARGE SCALE GENOMIC DNA]</scope>
    <source>
        <strain evidence="1 2">IMCC45268</strain>
    </source>
</reference>
<dbReference type="Gene3D" id="1.25.40.10">
    <property type="entry name" value="Tetratricopeptide repeat domain"/>
    <property type="match status" value="1"/>
</dbReference>
<evidence type="ECO:0000313" key="1">
    <source>
        <dbReference type="EMBL" id="WOJ96241.1"/>
    </source>
</evidence>
<keyword evidence="2" id="KW-1185">Reference proteome</keyword>
<name>A0ABZ0IDX8_9GAMM</name>
<organism evidence="1 2">
    <name type="scientific">Congregibacter brevis</name>
    <dbReference type="NCBI Taxonomy" id="3081201"/>
    <lineage>
        <taxon>Bacteria</taxon>
        <taxon>Pseudomonadati</taxon>
        <taxon>Pseudomonadota</taxon>
        <taxon>Gammaproteobacteria</taxon>
        <taxon>Cellvibrionales</taxon>
        <taxon>Halieaceae</taxon>
        <taxon>Congregibacter</taxon>
    </lineage>
</organism>
<dbReference type="Proteomes" id="UP001626549">
    <property type="component" value="Chromosome"/>
</dbReference>
<dbReference type="SUPFAM" id="SSF48452">
    <property type="entry name" value="TPR-like"/>
    <property type="match status" value="1"/>
</dbReference>
<gene>
    <name evidence="1" type="ORF">R0137_13435</name>
</gene>
<evidence type="ECO:0000313" key="2">
    <source>
        <dbReference type="Proteomes" id="UP001626549"/>
    </source>
</evidence>
<dbReference type="PANTHER" id="PTHR45588">
    <property type="entry name" value="TPR DOMAIN-CONTAINING PROTEIN"/>
    <property type="match status" value="1"/>
</dbReference>
<dbReference type="RefSeq" id="WP_407326925.1">
    <property type="nucleotide sequence ID" value="NZ_CP136865.1"/>
</dbReference>
<protein>
    <recommendedName>
        <fullName evidence="3">Tetratricopeptide repeat protein</fullName>
    </recommendedName>
</protein>
<proteinExistence type="predicted"/>
<evidence type="ECO:0008006" key="3">
    <source>
        <dbReference type="Google" id="ProtNLM"/>
    </source>
</evidence>
<sequence length="531" mass="57769">MTSLSVAISRLRTIALIVGIVGVNSLVSACGGSPREPGIPYIPEALGPYTWPISTGSEEAQAYFNQGMQLRYGYSMSEAARSMAEARSIDPNCAICFWGEAFALGSFLNQPMTEENAPLAHEAITKAAALKDRASAVEAALIDAAVVRYPAKYDPDGRRSVDEAFASAMAEVYAQFPDHTEVTTVYSIALFLLEDRRGYRDLTDPDLQKLHGLLKSVIAKDHAHPGACHLYIHATESTSQPELGLPCAETLGSAVPGASHIQHMPSHAWNEVGLWRRSVDANLRAWQADRAALNDAGFSYGPSHNLHMLVFASSFDGQSTIAVQAGDDYETETGNPLYAMLTRVRFGRYGEILEHDARPAEKRDAAFYDFARGYAHLRRGDVARAKELRDSVLSYAENTSDRFRFHDASTLLGVLGNLLAGEILISEGDSAGALEAFQTAVSLEDSLGYDEPEPLPFAARHWLGAALLESGAYTEAELAYRTELANHPHNGWSLFGLQQALSAQDKIDPKVDLDLAASWARSAVELKSSRF</sequence>
<accession>A0ABZ0IDX8</accession>
<dbReference type="InterPro" id="IPR011990">
    <property type="entry name" value="TPR-like_helical_dom_sf"/>
</dbReference>
<dbReference type="EMBL" id="CP136865">
    <property type="protein sequence ID" value="WOJ96241.1"/>
    <property type="molecule type" value="Genomic_DNA"/>
</dbReference>
<dbReference type="PANTHER" id="PTHR45588:SF1">
    <property type="entry name" value="WW DOMAIN-CONTAINING PROTEIN"/>
    <property type="match status" value="1"/>
</dbReference>